<accession>A0AA95H7T2</accession>
<reference evidence="6" key="1">
    <citation type="journal article" date="2023" name="Int. J. Mol. Sci.">
        <title>Metagenomics Revealed a New Genus 'Candidatus Thiocaldithrix dubininis' gen. nov., sp. nov. and a New Species 'Candidatus Thiothrix putei' sp. nov. in the Family Thiotrichaceae, Some Members of Which Have Traits of Both Na+- and H+-Motive Energetics.</title>
        <authorList>
            <person name="Ravin N.V."/>
            <person name="Muntyan M.S."/>
            <person name="Smolyakov D.D."/>
            <person name="Rudenko T.S."/>
            <person name="Beletsky A.V."/>
            <person name="Mardanov A.V."/>
            <person name="Grabovich M.Y."/>
        </authorList>
    </citation>
    <scope>NUCLEOTIDE SEQUENCE</scope>
    <source>
        <strain evidence="6">GKL-02</strain>
    </source>
</reference>
<comment type="subcellular location">
    <subcellularLocation>
        <location evidence="1">Cell membrane</location>
        <topology evidence="1">Multi-pass membrane protein</topology>
    </subcellularLocation>
</comment>
<dbReference type="EMBL" id="CP124756">
    <property type="protein sequence ID" value="WGZ92422.1"/>
    <property type="molecule type" value="Genomic_DNA"/>
</dbReference>
<dbReference type="InterPro" id="IPR036640">
    <property type="entry name" value="ABC1_TM_sf"/>
</dbReference>
<dbReference type="AlphaFoldDB" id="A0AA95H7T2"/>
<evidence type="ECO:0000256" key="3">
    <source>
        <dbReference type="ARBA" id="ARBA00022989"/>
    </source>
</evidence>
<proteinExistence type="predicted"/>
<keyword evidence="3 5" id="KW-1133">Transmembrane helix</keyword>
<dbReference type="SUPFAM" id="SSF90123">
    <property type="entry name" value="ABC transporter transmembrane region"/>
    <property type="match status" value="1"/>
</dbReference>
<name>A0AA95H7T2_9GAMM</name>
<dbReference type="GO" id="GO:0005524">
    <property type="term" value="F:ATP binding"/>
    <property type="evidence" value="ECO:0007669"/>
    <property type="project" value="InterPro"/>
</dbReference>
<evidence type="ECO:0000256" key="1">
    <source>
        <dbReference type="ARBA" id="ARBA00004651"/>
    </source>
</evidence>
<organism evidence="6">
    <name type="scientific">Candidatus Thiothrix putei</name>
    <dbReference type="NCBI Taxonomy" id="3080811"/>
    <lineage>
        <taxon>Bacteria</taxon>
        <taxon>Pseudomonadati</taxon>
        <taxon>Pseudomonadota</taxon>
        <taxon>Gammaproteobacteria</taxon>
        <taxon>Thiotrichales</taxon>
        <taxon>Thiotrichaceae</taxon>
        <taxon>Thiothrix</taxon>
    </lineage>
</organism>
<evidence type="ECO:0000256" key="4">
    <source>
        <dbReference type="ARBA" id="ARBA00023136"/>
    </source>
</evidence>
<gene>
    <name evidence="6" type="ORF">QJT81_11055</name>
</gene>
<dbReference type="Proteomes" id="UP001301326">
    <property type="component" value="Chromosome"/>
</dbReference>
<dbReference type="KEGG" id="tput:QJT81_11055"/>
<protein>
    <submittedName>
        <fullName evidence="6">Uncharacterized protein</fullName>
    </submittedName>
</protein>
<keyword evidence="2 5" id="KW-0812">Transmembrane</keyword>
<evidence type="ECO:0000313" key="6">
    <source>
        <dbReference type="EMBL" id="WGZ92422.1"/>
    </source>
</evidence>
<dbReference type="GO" id="GO:0005886">
    <property type="term" value="C:plasma membrane"/>
    <property type="evidence" value="ECO:0007669"/>
    <property type="project" value="UniProtKB-SubCell"/>
</dbReference>
<sequence length="116" mass="11987">MNDLLRLLRLFKPYWNWAALGMGLSFITLLANVGLMAVSGWFITAMAMAGVAGVSMNYFTPCGIDSAGSDCAHGGALRRTAGHARSYVSDVGGIAGVVLRAHRAAGSGGVGAISQR</sequence>
<evidence type="ECO:0000256" key="5">
    <source>
        <dbReference type="SAM" id="Phobius"/>
    </source>
</evidence>
<keyword evidence="4 5" id="KW-0472">Membrane</keyword>
<feature type="transmembrane region" description="Helical" evidence="5">
    <location>
        <begin position="14"/>
        <end position="33"/>
    </location>
</feature>
<reference evidence="6" key="2">
    <citation type="submission" date="2023-04" db="EMBL/GenBank/DDBJ databases">
        <authorList>
            <person name="Beletskiy A.V."/>
            <person name="Mardanov A.V."/>
            <person name="Ravin N.V."/>
        </authorList>
    </citation>
    <scope>NUCLEOTIDE SEQUENCE</scope>
    <source>
        <strain evidence="6">GKL-02</strain>
    </source>
</reference>
<evidence type="ECO:0000256" key="2">
    <source>
        <dbReference type="ARBA" id="ARBA00022692"/>
    </source>
</evidence>